<comment type="similarity">
    <text evidence="1">Belongs to the initiator RepB protein family.</text>
</comment>
<feature type="domain" description="Initiator Rep protein WH1" evidence="2">
    <location>
        <begin position="25"/>
        <end position="169"/>
    </location>
</feature>
<dbReference type="InterPro" id="IPR036390">
    <property type="entry name" value="WH_DNA-bd_sf"/>
</dbReference>
<evidence type="ECO:0000256" key="1">
    <source>
        <dbReference type="ARBA" id="ARBA00038283"/>
    </source>
</evidence>
<dbReference type="EMBL" id="VBUC01000060">
    <property type="protein sequence ID" value="TLS95101.1"/>
    <property type="molecule type" value="Genomic_DNA"/>
</dbReference>
<reference evidence="3 6" key="2">
    <citation type="submission" date="2020-05" db="EMBL/GenBank/DDBJ databases">
        <title>Complete genome sequencing of Campylobacter and Arcobacter type strains.</title>
        <authorList>
            <person name="Miller W.G."/>
            <person name="Yee E."/>
        </authorList>
    </citation>
    <scope>NUCLEOTIDE SEQUENCE [LARGE SCALE GENOMIC DNA]</scope>
    <source>
        <strain evidence="3 6">LMG 21996</strain>
    </source>
</reference>
<evidence type="ECO:0000313" key="4">
    <source>
        <dbReference type="EMBL" id="TLS95101.1"/>
    </source>
</evidence>
<evidence type="ECO:0000313" key="6">
    <source>
        <dbReference type="Proteomes" id="UP000509513"/>
    </source>
</evidence>
<evidence type="ECO:0000313" key="5">
    <source>
        <dbReference type="Proteomes" id="UP000305417"/>
    </source>
</evidence>
<dbReference type="InterPro" id="IPR000525">
    <property type="entry name" value="Initiator_Rep_WH1"/>
</dbReference>
<proteinExistence type="inferred from homology"/>
<dbReference type="KEGG" id="acib:ACBT_0307"/>
<dbReference type="SUPFAM" id="SSF46785">
    <property type="entry name" value="Winged helix' DNA-binding domain"/>
    <property type="match status" value="2"/>
</dbReference>
<organism evidence="3 6">
    <name type="scientific">Aliarcobacter cibarius</name>
    <dbReference type="NCBI Taxonomy" id="255507"/>
    <lineage>
        <taxon>Bacteria</taxon>
        <taxon>Pseudomonadati</taxon>
        <taxon>Campylobacterota</taxon>
        <taxon>Epsilonproteobacteria</taxon>
        <taxon>Campylobacterales</taxon>
        <taxon>Arcobacteraceae</taxon>
        <taxon>Aliarcobacter</taxon>
    </lineage>
</organism>
<evidence type="ECO:0000313" key="3">
    <source>
        <dbReference type="EMBL" id="QKJ26283.1"/>
    </source>
</evidence>
<dbReference type="RefSeq" id="WP_024774260.1">
    <property type="nucleotide sequence ID" value="NZ_CP043858.1"/>
</dbReference>
<name>A0A5J6RJ57_9BACT</name>
<dbReference type="GO" id="GO:0003887">
    <property type="term" value="F:DNA-directed DNA polymerase activity"/>
    <property type="evidence" value="ECO:0007669"/>
    <property type="project" value="InterPro"/>
</dbReference>
<dbReference type="STRING" id="1442598.GCA_000522465_00060"/>
<protein>
    <submittedName>
        <fullName evidence="3">Replication initiation protein</fullName>
    </submittedName>
</protein>
<dbReference type="Pfam" id="PF01051">
    <property type="entry name" value="Rep3_N"/>
    <property type="match status" value="1"/>
</dbReference>
<dbReference type="AlphaFoldDB" id="A0A5J6RJ57"/>
<dbReference type="Pfam" id="PF21205">
    <property type="entry name" value="Rep3_C"/>
    <property type="match status" value="1"/>
</dbReference>
<dbReference type="InterPro" id="IPR036388">
    <property type="entry name" value="WH-like_DNA-bd_sf"/>
</dbReference>
<sequence length="503" mass="59747">MKKDVLMTKQQLLAEEQKKLFKNRKVVQLNKFIKGDVSPFTVNDLKIFKLIISKVDSKDSLFQDFYEITTDEIRHLNINEKHLYSETKKSLKRLANIYITFEEENSFREVGLIRNDFKFDKYSKKILINFNDDMSEYLINLKKNFFMYDLIDIVNFKYKHTLKLYEYFKSNSLNVIKLKVETIKEILDLKNKYIRYTNFKKDVIEVIIDEINTSSNTLYLKYSEEKIGPKVEYIIFHVTRINSDVLLEGSISESRPYSYLYEKECKYLGKYYTVQSVTLEDNLIVLKEQHSNNQTNIVCENRDKLEEQLKKLFPNDFVQDSKDTELDEIERLSAIKDFRAFKSKVVEKFRGKEIGNNMPGFDEDTIFKIDEDSGYLFNTETGKIITKEESLVIWKYLYNNKDKVGQVQIIKPEFINNIEQFINKIIYITKNDSFGNKESIKYVVTDIKEELDSKGITKYRLHINNLEDPTQDVEKSKSLLTFEQIKLFIEENSVEKNYSSYNE</sequence>
<dbReference type="OrthoDB" id="5347876at2"/>
<dbReference type="Gene3D" id="1.10.10.10">
    <property type="entry name" value="Winged helix-like DNA-binding domain superfamily/Winged helix DNA-binding domain"/>
    <property type="match status" value="2"/>
</dbReference>
<dbReference type="Proteomes" id="UP000305417">
    <property type="component" value="Unassembled WGS sequence"/>
</dbReference>
<evidence type="ECO:0000259" key="2">
    <source>
        <dbReference type="Pfam" id="PF01051"/>
    </source>
</evidence>
<reference evidence="4 5" key="1">
    <citation type="submission" date="2019-05" db="EMBL/GenBank/DDBJ databases">
        <title>Arcobacter cibarius and Arcobacter thereius providing challenges in identification an antibiotic susceptibility and Quinolone resistance.</title>
        <authorList>
            <person name="Busch A."/>
            <person name="Hanel I."/>
            <person name="Hotzel H."/>
            <person name="Tomaso H."/>
        </authorList>
    </citation>
    <scope>NUCLEOTIDE SEQUENCE [LARGE SCALE GENOMIC DNA]</scope>
    <source>
        <strain evidence="4 5">16CS0831-2</strain>
    </source>
</reference>
<dbReference type="EMBL" id="CP054051">
    <property type="protein sequence ID" value="QKJ26283.1"/>
    <property type="molecule type" value="Genomic_DNA"/>
</dbReference>
<dbReference type="Proteomes" id="UP000509513">
    <property type="component" value="Chromosome"/>
</dbReference>
<keyword evidence="5" id="KW-1185">Reference proteome</keyword>
<accession>A0A5J6RJ57</accession>
<gene>
    <name evidence="3" type="primary">rep3</name>
    <name evidence="3" type="ORF">ACBT_0307</name>
    <name evidence="4" type="ORF">FE247_11435</name>
</gene>
<dbReference type="GO" id="GO:0006270">
    <property type="term" value="P:DNA replication initiation"/>
    <property type="evidence" value="ECO:0007669"/>
    <property type="project" value="InterPro"/>
</dbReference>